<evidence type="ECO:0000256" key="9">
    <source>
        <dbReference type="ARBA" id="ARBA00023224"/>
    </source>
</evidence>
<keyword evidence="12" id="KW-1185">Reference proteome</keyword>
<dbReference type="Pfam" id="PF02949">
    <property type="entry name" value="7tm_6"/>
    <property type="match status" value="1"/>
</dbReference>
<reference evidence="11" key="1">
    <citation type="journal article" date="2023" name="G3 (Bethesda)">
        <title>Whole genome assemblies of Zophobas morio and Tenebrio molitor.</title>
        <authorList>
            <person name="Kaur S."/>
            <person name="Stinson S.A."/>
            <person name="diCenzo G.C."/>
        </authorList>
    </citation>
    <scope>NUCLEOTIDE SEQUENCE</scope>
    <source>
        <strain evidence="11">QUZm001</strain>
    </source>
</reference>
<feature type="transmembrane region" description="Helical" evidence="10">
    <location>
        <begin position="287"/>
        <end position="307"/>
    </location>
</feature>
<dbReference type="EMBL" id="JALNTZ010000002">
    <property type="protein sequence ID" value="KAJ3663640.1"/>
    <property type="molecule type" value="Genomic_DNA"/>
</dbReference>
<dbReference type="PANTHER" id="PTHR21137:SF35">
    <property type="entry name" value="ODORANT RECEPTOR 19A-RELATED"/>
    <property type="match status" value="1"/>
</dbReference>
<sequence length="387" mass="44816">MTSVEKYNWKANIKINIILLKLMGLWPKGDDIYQPGPYMLYSRIIVFLCVACHILPQAANIYFVRNDLTSVVGIVYVIMIEMMAAIKVYFIIQKMKTLKDHVIVLKSDWFQPKNSTQTLIIGRNVAFMKLIFKMFFAVCFSGNAFYMIYPLLDDSVEGKRLPLVAWYPYDVNVWPFYQITYVHQVLSTCYLSMVHLNIDILIAAFNVYAGCQFQMLCDDLRNFVSLERDVNKNLVACIVQHKRILTFVEGCNQFFSWIIFWHLILSGVCIGITMFQLTLVVPFSSEFYSLLTYGVAITIQIFMYCWFGNEVEVKSNLLAYAVFESDWTDLPENVKTCLLFFTMNVLKPVKITTAFGVLQLSVDTFVKILKTAWSYYALLYQLSSPKL</sequence>
<evidence type="ECO:0000313" key="11">
    <source>
        <dbReference type="EMBL" id="KAJ3663640.1"/>
    </source>
</evidence>
<keyword evidence="9 10" id="KW-0807">Transducer</keyword>
<protein>
    <recommendedName>
        <fullName evidence="10">Odorant receptor</fullName>
    </recommendedName>
</protein>
<dbReference type="GO" id="GO:0005549">
    <property type="term" value="F:odorant binding"/>
    <property type="evidence" value="ECO:0007669"/>
    <property type="project" value="InterPro"/>
</dbReference>
<evidence type="ECO:0000256" key="8">
    <source>
        <dbReference type="ARBA" id="ARBA00023170"/>
    </source>
</evidence>
<dbReference type="AlphaFoldDB" id="A0AA38IWF2"/>
<proteinExistence type="inferred from homology"/>
<organism evidence="11 12">
    <name type="scientific">Zophobas morio</name>
    <dbReference type="NCBI Taxonomy" id="2755281"/>
    <lineage>
        <taxon>Eukaryota</taxon>
        <taxon>Metazoa</taxon>
        <taxon>Ecdysozoa</taxon>
        <taxon>Arthropoda</taxon>
        <taxon>Hexapoda</taxon>
        <taxon>Insecta</taxon>
        <taxon>Pterygota</taxon>
        <taxon>Neoptera</taxon>
        <taxon>Endopterygota</taxon>
        <taxon>Coleoptera</taxon>
        <taxon>Polyphaga</taxon>
        <taxon>Cucujiformia</taxon>
        <taxon>Tenebrionidae</taxon>
        <taxon>Zophobas</taxon>
    </lineage>
</organism>
<accession>A0AA38IWF2</accession>
<evidence type="ECO:0000256" key="5">
    <source>
        <dbReference type="ARBA" id="ARBA00022725"/>
    </source>
</evidence>
<feature type="transmembrane region" description="Helical" evidence="10">
    <location>
        <begin position="70"/>
        <end position="92"/>
    </location>
</feature>
<keyword evidence="5 10" id="KW-0552">Olfaction</keyword>
<evidence type="ECO:0000256" key="6">
    <source>
        <dbReference type="ARBA" id="ARBA00022989"/>
    </source>
</evidence>
<gene>
    <name evidence="11" type="ORF">Zmor_007881</name>
</gene>
<feature type="transmembrane region" description="Helical" evidence="10">
    <location>
        <begin position="254"/>
        <end position="275"/>
    </location>
</feature>
<keyword evidence="2" id="KW-1003">Cell membrane</keyword>
<name>A0AA38IWF2_9CUCU</name>
<keyword evidence="6 10" id="KW-1133">Transmembrane helix</keyword>
<dbReference type="GO" id="GO:0007165">
    <property type="term" value="P:signal transduction"/>
    <property type="evidence" value="ECO:0007669"/>
    <property type="project" value="UniProtKB-KW"/>
</dbReference>
<feature type="transmembrane region" description="Helical" evidence="10">
    <location>
        <begin position="190"/>
        <end position="211"/>
    </location>
</feature>
<evidence type="ECO:0000256" key="4">
    <source>
        <dbReference type="ARBA" id="ARBA00022692"/>
    </source>
</evidence>
<evidence type="ECO:0000256" key="1">
    <source>
        <dbReference type="ARBA" id="ARBA00004651"/>
    </source>
</evidence>
<keyword evidence="3 10" id="KW-0716">Sensory transduction</keyword>
<dbReference type="InterPro" id="IPR004117">
    <property type="entry name" value="7tm6_olfct_rcpt"/>
</dbReference>
<comment type="subcellular location">
    <subcellularLocation>
        <location evidence="1 10">Cell membrane</location>
        <topology evidence="1 10">Multi-pass membrane protein</topology>
    </subcellularLocation>
</comment>
<evidence type="ECO:0000256" key="10">
    <source>
        <dbReference type="RuleBase" id="RU351113"/>
    </source>
</evidence>
<dbReference type="Proteomes" id="UP001168821">
    <property type="component" value="Unassembled WGS sequence"/>
</dbReference>
<evidence type="ECO:0000256" key="7">
    <source>
        <dbReference type="ARBA" id="ARBA00023136"/>
    </source>
</evidence>
<feature type="transmembrane region" description="Helical" evidence="10">
    <location>
        <begin position="130"/>
        <end position="152"/>
    </location>
</feature>
<dbReference type="GO" id="GO:0004984">
    <property type="term" value="F:olfactory receptor activity"/>
    <property type="evidence" value="ECO:0007669"/>
    <property type="project" value="InterPro"/>
</dbReference>
<keyword evidence="7 10" id="KW-0472">Membrane</keyword>
<keyword evidence="8 10" id="KW-0675">Receptor</keyword>
<dbReference type="PANTHER" id="PTHR21137">
    <property type="entry name" value="ODORANT RECEPTOR"/>
    <property type="match status" value="1"/>
</dbReference>
<comment type="similarity">
    <text evidence="10">Belongs to the insect chemoreceptor superfamily. Heteromeric odorant receptor channel (TC 1.A.69) family.</text>
</comment>
<keyword evidence="4 10" id="KW-0812">Transmembrane</keyword>
<dbReference type="GO" id="GO:0005886">
    <property type="term" value="C:plasma membrane"/>
    <property type="evidence" value="ECO:0007669"/>
    <property type="project" value="UniProtKB-SubCell"/>
</dbReference>
<evidence type="ECO:0000313" key="12">
    <source>
        <dbReference type="Proteomes" id="UP001168821"/>
    </source>
</evidence>
<comment type="caution">
    <text evidence="10">Lacks conserved residue(s) required for the propagation of feature annotation.</text>
</comment>
<evidence type="ECO:0000256" key="3">
    <source>
        <dbReference type="ARBA" id="ARBA00022606"/>
    </source>
</evidence>
<feature type="transmembrane region" description="Helical" evidence="10">
    <location>
        <begin position="44"/>
        <end position="64"/>
    </location>
</feature>
<comment type="caution">
    <text evidence="11">The sequence shown here is derived from an EMBL/GenBank/DDBJ whole genome shotgun (WGS) entry which is preliminary data.</text>
</comment>
<evidence type="ECO:0000256" key="2">
    <source>
        <dbReference type="ARBA" id="ARBA00022475"/>
    </source>
</evidence>